<evidence type="ECO:0000313" key="3">
    <source>
        <dbReference type="EMBL" id="KAF6095165.1"/>
    </source>
</evidence>
<name>A0A833ZPK8_9CHIR</name>
<evidence type="ECO:0000313" key="4">
    <source>
        <dbReference type="Proteomes" id="UP000664940"/>
    </source>
</evidence>
<accession>A0A833ZPK8</accession>
<evidence type="ECO:0000259" key="2">
    <source>
        <dbReference type="Pfam" id="PF15779"/>
    </source>
</evidence>
<dbReference type="Proteomes" id="UP000664940">
    <property type="component" value="Unassembled WGS sequence"/>
</dbReference>
<gene>
    <name evidence="3" type="ORF">HJG60_012132</name>
</gene>
<protein>
    <recommendedName>
        <fullName evidence="2">Leucine-rich repeat-containing protein 37 N-terminal domain-containing protein</fullName>
    </recommendedName>
</protein>
<organism evidence="3 4">
    <name type="scientific">Phyllostomus discolor</name>
    <name type="common">pale spear-nosed bat</name>
    <dbReference type="NCBI Taxonomy" id="89673"/>
    <lineage>
        <taxon>Eukaryota</taxon>
        <taxon>Metazoa</taxon>
        <taxon>Chordata</taxon>
        <taxon>Craniata</taxon>
        <taxon>Vertebrata</taxon>
        <taxon>Euteleostomi</taxon>
        <taxon>Mammalia</taxon>
        <taxon>Eutheria</taxon>
        <taxon>Laurasiatheria</taxon>
        <taxon>Chiroptera</taxon>
        <taxon>Yangochiroptera</taxon>
        <taxon>Phyllostomidae</taxon>
        <taxon>Phyllostominae</taxon>
        <taxon>Phyllostomus</taxon>
    </lineage>
</organism>
<dbReference type="Pfam" id="PF15779">
    <property type="entry name" value="LRRC37"/>
    <property type="match status" value="2"/>
</dbReference>
<comment type="caution">
    <text evidence="3">The sequence shown here is derived from an EMBL/GenBank/DDBJ whole genome shotgun (WGS) entry which is preliminary data.</text>
</comment>
<dbReference type="AlphaFoldDB" id="A0A833ZPK8"/>
<feature type="region of interest" description="Disordered" evidence="1">
    <location>
        <begin position="63"/>
        <end position="156"/>
    </location>
</feature>
<sequence>MPVKSHLVRLLCPCNQLISIAALVSIPCGDSLTLGSGEAQHSASPNMSVKCVDLGALIIPEPPKAAELSATEQKVSAHPPESTEEGKPPTHQEVPPQPPEKTASSPPQQENPAPPPEPPKEAGVPPPVHKADASSSRTGSAFGPGSHHDSRTYQGG</sequence>
<feature type="compositionally biased region" description="Basic and acidic residues" evidence="1">
    <location>
        <begin position="146"/>
        <end position="156"/>
    </location>
</feature>
<evidence type="ECO:0000256" key="1">
    <source>
        <dbReference type="SAM" id="MobiDB-lite"/>
    </source>
</evidence>
<dbReference type="EMBL" id="JABVXQ010000008">
    <property type="protein sequence ID" value="KAF6095165.1"/>
    <property type="molecule type" value="Genomic_DNA"/>
</dbReference>
<proteinExistence type="predicted"/>
<feature type="domain" description="Leucine-rich repeat-containing protein 37 N-terminal" evidence="2">
    <location>
        <begin position="103"/>
        <end position="136"/>
    </location>
</feature>
<reference evidence="3 4" key="1">
    <citation type="journal article" date="2020" name="Nature">
        <title>Six reference-quality genomes reveal evolution of bat adaptations.</title>
        <authorList>
            <person name="Jebb D."/>
            <person name="Huang Z."/>
            <person name="Pippel M."/>
            <person name="Hughes G.M."/>
            <person name="Lavrichenko K."/>
            <person name="Devanna P."/>
            <person name="Winkler S."/>
            <person name="Jermiin L.S."/>
            <person name="Skirmuntt E.C."/>
            <person name="Katzourakis A."/>
            <person name="Burkitt-Gray L."/>
            <person name="Ray D.A."/>
            <person name="Sullivan K.A.M."/>
            <person name="Roscito J.G."/>
            <person name="Kirilenko B.M."/>
            <person name="Davalos L.M."/>
            <person name="Corthals A.P."/>
            <person name="Power M.L."/>
            <person name="Jones G."/>
            <person name="Ransome R.D."/>
            <person name="Dechmann D.K.N."/>
            <person name="Locatelli A.G."/>
            <person name="Puechmaille S.J."/>
            <person name="Fedrigo O."/>
            <person name="Jarvis E.D."/>
            <person name="Hiller M."/>
            <person name="Vernes S.C."/>
            <person name="Myers E.W."/>
            <person name="Teeling E.C."/>
        </authorList>
    </citation>
    <scope>NUCLEOTIDE SEQUENCE [LARGE SCALE GENOMIC DNA]</scope>
    <source>
        <strain evidence="3">Bat1K_MPI-CBG_1</strain>
    </source>
</reference>
<feature type="domain" description="Leucine-rich repeat-containing protein 37 N-terminal" evidence="2">
    <location>
        <begin position="33"/>
        <end position="69"/>
    </location>
</feature>
<dbReference type="InterPro" id="IPR032754">
    <property type="entry name" value="LRRC37_N"/>
</dbReference>